<protein>
    <recommendedName>
        <fullName evidence="4">DUF2911 family protein</fullName>
    </recommendedName>
</protein>
<evidence type="ECO:0000256" key="1">
    <source>
        <dbReference type="SAM" id="SignalP"/>
    </source>
</evidence>
<keyword evidence="1" id="KW-0732">Signal</keyword>
<dbReference type="AlphaFoldDB" id="A0A4V3E8K6"/>
<evidence type="ECO:0008006" key="4">
    <source>
        <dbReference type="Google" id="ProtNLM"/>
    </source>
</evidence>
<dbReference type="Gene3D" id="1.25.40.1040">
    <property type="match status" value="1"/>
</dbReference>
<feature type="chain" id="PRO_5021021700" description="DUF2911 family protein" evidence="1">
    <location>
        <begin position="20"/>
        <end position="281"/>
    </location>
</feature>
<sequence length="281" mass="31544">MKKTIIVLAFALLGIGAYAQVHTPSTSTKAEVHQVVGLTDVKVDYSRPNMRGRQVYGDLVPYGRLWRTGANMNTVVTFGNDVEIDGKKLKKGSYSLFTIPKVGEWEVIFYSDVNNWGLPANWDDSKVALSTKVGVLNSNRTNETFTIAVNNVNIDYADLEIIWEKTIVPVRFKVPTDQLAMESIETTFDGPAIVDYYAAAEYYYLTDKNMKSALQWINQAIEKSGDKVPYYFVRLKSQIQAKSGDKTAAVETAKKALELAEKANNQDYVKINKDAIKEWSK</sequence>
<dbReference type="RefSeq" id="WP_133712733.1">
    <property type="nucleotide sequence ID" value="NZ_SOAG01000015.1"/>
</dbReference>
<dbReference type="SUPFAM" id="SSF81901">
    <property type="entry name" value="HCP-like"/>
    <property type="match status" value="1"/>
</dbReference>
<accession>A0A4V3E8K6</accession>
<proteinExistence type="predicted"/>
<dbReference type="OrthoDB" id="187854at2"/>
<name>A0A4V3E8K6_9FLAO</name>
<feature type="signal peptide" evidence="1">
    <location>
        <begin position="1"/>
        <end position="19"/>
    </location>
</feature>
<comment type="caution">
    <text evidence="2">The sequence shown here is derived from an EMBL/GenBank/DDBJ whole genome shotgun (WGS) entry which is preliminary data.</text>
</comment>
<evidence type="ECO:0000313" key="3">
    <source>
        <dbReference type="Proteomes" id="UP000295215"/>
    </source>
</evidence>
<gene>
    <name evidence="2" type="ORF">C8P70_11556</name>
</gene>
<dbReference type="Proteomes" id="UP000295215">
    <property type="component" value="Unassembled WGS sequence"/>
</dbReference>
<dbReference type="EMBL" id="SOAG01000015">
    <property type="protein sequence ID" value="TDS57557.1"/>
    <property type="molecule type" value="Genomic_DNA"/>
</dbReference>
<dbReference type="Pfam" id="PF11138">
    <property type="entry name" value="DUF2911"/>
    <property type="match status" value="1"/>
</dbReference>
<reference evidence="2 3" key="1">
    <citation type="submission" date="2019-03" db="EMBL/GenBank/DDBJ databases">
        <title>Genomic Encyclopedia of Archaeal and Bacterial Type Strains, Phase II (KMG-II): from individual species to whole genera.</title>
        <authorList>
            <person name="Goeker M."/>
        </authorList>
    </citation>
    <scope>NUCLEOTIDE SEQUENCE [LARGE SCALE GENOMIC DNA]</scope>
    <source>
        <strain evidence="2 3">DSM 28213</strain>
    </source>
</reference>
<dbReference type="InterPro" id="IPR021314">
    <property type="entry name" value="DUF2911"/>
</dbReference>
<evidence type="ECO:0000313" key="2">
    <source>
        <dbReference type="EMBL" id="TDS57557.1"/>
    </source>
</evidence>
<organism evidence="2 3">
    <name type="scientific">Myroides indicus</name>
    <dbReference type="NCBI Taxonomy" id="1323422"/>
    <lineage>
        <taxon>Bacteria</taxon>
        <taxon>Pseudomonadati</taxon>
        <taxon>Bacteroidota</taxon>
        <taxon>Flavobacteriia</taxon>
        <taxon>Flavobacteriales</taxon>
        <taxon>Flavobacteriaceae</taxon>
        <taxon>Myroides</taxon>
    </lineage>
</organism>
<keyword evidence="3" id="KW-1185">Reference proteome</keyword>